<sequence length="93" mass="10376">MPLSSITLAKFHLPNTGFYNFDIDPPANALASHLVSRDPDLSRRLIFHTTDLLNITTEVLRFEVLTIYHPTTSEVINSVVIARKLGGQASEKQ</sequence>
<keyword evidence="1" id="KW-0808">Transferase</keyword>
<keyword evidence="1" id="KW-0949">S-adenosyl-L-methionine</keyword>
<dbReference type="InterPro" id="IPR004298">
    <property type="entry name" value="Nicotian_synth"/>
</dbReference>
<dbReference type="EC" id="2.5.1.43" evidence="1"/>
<evidence type="ECO:0000313" key="2">
    <source>
        <dbReference type="EMBL" id="KAG2247042.1"/>
    </source>
</evidence>
<reference evidence="2 3" key="1">
    <citation type="submission" date="2020-02" db="EMBL/GenBank/DDBJ databases">
        <authorList>
            <person name="Ma Q."/>
            <person name="Huang Y."/>
            <person name="Song X."/>
            <person name="Pei D."/>
        </authorList>
    </citation>
    <scope>NUCLEOTIDE SEQUENCE [LARGE SCALE GENOMIC DNA]</scope>
    <source>
        <strain evidence="2">Sxm20200214</strain>
        <tissue evidence="2">Leaf</tissue>
    </source>
</reference>
<comment type="catalytic activity">
    <reaction evidence="1">
        <text>3 S-adenosyl-L-methionine = nicotianamine + 3 S-methyl-5'-thioadenosine + 3 H(+)</text>
        <dbReference type="Rhea" id="RHEA:16481"/>
        <dbReference type="ChEBI" id="CHEBI:15378"/>
        <dbReference type="ChEBI" id="CHEBI:17509"/>
        <dbReference type="ChEBI" id="CHEBI:58249"/>
        <dbReference type="ChEBI" id="CHEBI:59789"/>
        <dbReference type="EC" id="2.5.1.43"/>
    </reaction>
</comment>
<dbReference type="EMBL" id="JAAMPC010000017">
    <property type="protein sequence ID" value="KAG2247042.1"/>
    <property type="molecule type" value="Genomic_DNA"/>
</dbReference>
<comment type="function">
    <text evidence="1">Synthesizes nicotianamine, a polyamine which serves as a sensor for the physiological iron status within the plant, and/or might be involved in the transport of iron.</text>
</comment>
<comment type="similarity">
    <text evidence="1">Belongs to the nicotianamine synthase (NAS)-like family.</text>
</comment>
<dbReference type="GO" id="GO:0030410">
    <property type="term" value="F:nicotianamine synthase activity"/>
    <property type="evidence" value="ECO:0007669"/>
    <property type="project" value="UniProtKB-UniRule"/>
</dbReference>
<dbReference type="PANTHER" id="PTHR32266:SF14">
    <property type="entry name" value="NICOTIANAMINE SYNTHASE 1"/>
    <property type="match status" value="1"/>
</dbReference>
<dbReference type="AlphaFoldDB" id="A0A8X7P9X7"/>
<gene>
    <name evidence="2" type="ORF">Bca52824_086670</name>
</gene>
<name>A0A8X7P9X7_BRACI</name>
<dbReference type="Proteomes" id="UP000886595">
    <property type="component" value="Unassembled WGS sequence"/>
</dbReference>
<protein>
    <recommendedName>
        <fullName evidence="1">Nicotianamine synthase</fullName>
        <ecNumber evidence="1">2.5.1.43</ecNumber>
    </recommendedName>
</protein>
<dbReference type="OrthoDB" id="10461729at2759"/>
<accession>A0A8X7P9X7</accession>
<dbReference type="Pfam" id="PF03059">
    <property type="entry name" value="NAS"/>
    <property type="match status" value="1"/>
</dbReference>
<dbReference type="PANTHER" id="PTHR32266">
    <property type="entry name" value="NICOTIANAMINE SYNTHASE 3"/>
    <property type="match status" value="1"/>
</dbReference>
<proteinExistence type="inferred from homology"/>
<organism evidence="2 3">
    <name type="scientific">Brassica carinata</name>
    <name type="common">Ethiopian mustard</name>
    <name type="synonym">Abyssinian cabbage</name>
    <dbReference type="NCBI Taxonomy" id="52824"/>
    <lineage>
        <taxon>Eukaryota</taxon>
        <taxon>Viridiplantae</taxon>
        <taxon>Streptophyta</taxon>
        <taxon>Embryophyta</taxon>
        <taxon>Tracheophyta</taxon>
        <taxon>Spermatophyta</taxon>
        <taxon>Magnoliopsida</taxon>
        <taxon>eudicotyledons</taxon>
        <taxon>Gunneridae</taxon>
        <taxon>Pentapetalae</taxon>
        <taxon>rosids</taxon>
        <taxon>malvids</taxon>
        <taxon>Brassicales</taxon>
        <taxon>Brassicaceae</taxon>
        <taxon>Brassiceae</taxon>
        <taxon>Brassica</taxon>
    </lineage>
</organism>
<keyword evidence="3" id="KW-1185">Reference proteome</keyword>
<evidence type="ECO:0000256" key="1">
    <source>
        <dbReference type="RuleBase" id="RU368095"/>
    </source>
</evidence>
<evidence type="ECO:0000313" key="3">
    <source>
        <dbReference type="Proteomes" id="UP000886595"/>
    </source>
</evidence>
<dbReference type="GO" id="GO:0030418">
    <property type="term" value="P:nicotianamine biosynthetic process"/>
    <property type="evidence" value="ECO:0007669"/>
    <property type="project" value="UniProtKB-UniRule"/>
</dbReference>
<comment type="caution">
    <text evidence="2">The sequence shown here is derived from an EMBL/GenBank/DDBJ whole genome shotgun (WGS) entry which is preliminary data.</text>
</comment>